<accession>A0A5C4N9E4</accession>
<evidence type="ECO:0008006" key="3">
    <source>
        <dbReference type="Google" id="ProtNLM"/>
    </source>
</evidence>
<proteinExistence type="predicted"/>
<gene>
    <name evidence="1" type="ORF">FHG71_12880</name>
</gene>
<dbReference type="OrthoDB" id="9798763at2"/>
<dbReference type="SUPFAM" id="SSF56524">
    <property type="entry name" value="Oxidoreductase molybdopterin-binding domain"/>
    <property type="match status" value="1"/>
</dbReference>
<keyword evidence="2" id="KW-1185">Reference proteome</keyword>
<dbReference type="Gene3D" id="3.90.420.10">
    <property type="entry name" value="Oxidoreductase, molybdopterin-binding domain"/>
    <property type="match status" value="1"/>
</dbReference>
<evidence type="ECO:0000313" key="2">
    <source>
        <dbReference type="Proteomes" id="UP000305709"/>
    </source>
</evidence>
<protein>
    <recommendedName>
        <fullName evidence="3">Oxidoreductase</fullName>
    </recommendedName>
</protein>
<dbReference type="Proteomes" id="UP000305709">
    <property type="component" value="Unassembled WGS sequence"/>
</dbReference>
<name>A0A5C4N9E4_9RHOB</name>
<comment type="caution">
    <text evidence="1">The sequence shown here is derived from an EMBL/GenBank/DDBJ whole genome shotgun (WGS) entry which is preliminary data.</text>
</comment>
<organism evidence="1 2">
    <name type="scientific">Rubellimicrobium roseum</name>
    <dbReference type="NCBI Taxonomy" id="687525"/>
    <lineage>
        <taxon>Bacteria</taxon>
        <taxon>Pseudomonadati</taxon>
        <taxon>Pseudomonadota</taxon>
        <taxon>Alphaproteobacteria</taxon>
        <taxon>Rhodobacterales</taxon>
        <taxon>Roseobacteraceae</taxon>
        <taxon>Rubellimicrobium</taxon>
    </lineage>
</organism>
<reference evidence="1 2" key="1">
    <citation type="submission" date="2019-06" db="EMBL/GenBank/DDBJ databases">
        <authorList>
            <person name="Jiang L."/>
        </authorList>
    </citation>
    <scope>NUCLEOTIDE SEQUENCE [LARGE SCALE GENOMIC DNA]</scope>
    <source>
        <strain evidence="1 2">YIM 48858</strain>
    </source>
</reference>
<evidence type="ECO:0000313" key="1">
    <source>
        <dbReference type="EMBL" id="TNC70914.1"/>
    </source>
</evidence>
<sequence length="150" mass="15937">MARASLAPPSGQVILTVSGAVGLTNAEGAAAFDLALLDALPQRDTITATPWHEGRPRFSGPTIASVLGAAGATGSSLRIVALNDYAAEMPMEDARGIPVILATRIDGQEISVRDKGPLFVIYPFDERPDLFNEVYFGRSVWQVSRVEVLA</sequence>
<dbReference type="AlphaFoldDB" id="A0A5C4N9E4"/>
<dbReference type="EMBL" id="VDFV01000017">
    <property type="protein sequence ID" value="TNC70914.1"/>
    <property type="molecule type" value="Genomic_DNA"/>
</dbReference>
<dbReference type="InterPro" id="IPR036374">
    <property type="entry name" value="OxRdtase_Mopterin-bd_sf"/>
</dbReference>